<sequence>GLPIEEPLANWKEFLNFIDTMKINNVPMDTICLGLFLFLLVDNALNGLFTLNQTSIDVACGETIRKKSLSRAYGIIEDMAFNNYHCSLGDKHVTKRLVEEYQVEARGVAQTHFMPLPPPTCEQYGTTIHENKDYRMNNLFTKAIEKENFINGSRRSQNNPYSSHYNLGWREHLNFS</sequence>
<gene>
    <name evidence="1" type="ORF">CR513_38744</name>
</gene>
<dbReference type="OrthoDB" id="1417698at2759"/>
<keyword evidence="2" id="KW-1185">Reference proteome</keyword>
<dbReference type="AlphaFoldDB" id="A0A371FQU1"/>
<protein>
    <submittedName>
        <fullName evidence="1">Uncharacterized protein</fullName>
    </submittedName>
</protein>
<dbReference type="EMBL" id="QJKJ01008143">
    <property type="protein sequence ID" value="RDX80678.1"/>
    <property type="molecule type" value="Genomic_DNA"/>
</dbReference>
<evidence type="ECO:0000313" key="1">
    <source>
        <dbReference type="EMBL" id="RDX80678.1"/>
    </source>
</evidence>
<evidence type="ECO:0000313" key="2">
    <source>
        <dbReference type="Proteomes" id="UP000257109"/>
    </source>
</evidence>
<name>A0A371FQU1_MUCPR</name>
<proteinExistence type="predicted"/>
<comment type="caution">
    <text evidence="1">The sequence shown here is derived from an EMBL/GenBank/DDBJ whole genome shotgun (WGS) entry which is preliminary data.</text>
</comment>
<reference evidence="1" key="1">
    <citation type="submission" date="2018-05" db="EMBL/GenBank/DDBJ databases">
        <title>Draft genome of Mucuna pruriens seed.</title>
        <authorList>
            <person name="Nnadi N.E."/>
            <person name="Vos R."/>
            <person name="Hasami M.H."/>
            <person name="Devisetty U.K."/>
            <person name="Aguiy J.C."/>
        </authorList>
    </citation>
    <scope>NUCLEOTIDE SEQUENCE [LARGE SCALE GENOMIC DNA]</scope>
    <source>
        <strain evidence="1">JCA_2017</strain>
    </source>
</reference>
<organism evidence="1 2">
    <name type="scientific">Mucuna pruriens</name>
    <name type="common">Velvet bean</name>
    <name type="synonym">Dolichos pruriens</name>
    <dbReference type="NCBI Taxonomy" id="157652"/>
    <lineage>
        <taxon>Eukaryota</taxon>
        <taxon>Viridiplantae</taxon>
        <taxon>Streptophyta</taxon>
        <taxon>Embryophyta</taxon>
        <taxon>Tracheophyta</taxon>
        <taxon>Spermatophyta</taxon>
        <taxon>Magnoliopsida</taxon>
        <taxon>eudicotyledons</taxon>
        <taxon>Gunneridae</taxon>
        <taxon>Pentapetalae</taxon>
        <taxon>rosids</taxon>
        <taxon>fabids</taxon>
        <taxon>Fabales</taxon>
        <taxon>Fabaceae</taxon>
        <taxon>Papilionoideae</taxon>
        <taxon>50 kb inversion clade</taxon>
        <taxon>NPAAA clade</taxon>
        <taxon>indigoferoid/millettioid clade</taxon>
        <taxon>Phaseoleae</taxon>
        <taxon>Mucuna</taxon>
    </lineage>
</organism>
<feature type="non-terminal residue" evidence="1">
    <location>
        <position position="1"/>
    </location>
</feature>
<dbReference type="Proteomes" id="UP000257109">
    <property type="component" value="Unassembled WGS sequence"/>
</dbReference>
<accession>A0A371FQU1</accession>